<accession>A0A934VPX3</accession>
<proteinExistence type="predicted"/>
<keyword evidence="2" id="KW-1185">Reference proteome</keyword>
<sequence length="159" mass="17739">MVRTLGILALKPRTSLIDGRLLIESNLYLQRFTLGFLRTSIVVDPVAREFTFRKKGKLTRVILFEEVERLDYSYADTGINTDSELFGSLDTIEWFTISLILRETQEQVTLVRIVGEGSVDHGMLGALLGDGGVDYRGDQEEASQGLVRLLKAMTGLSLV</sequence>
<reference evidence="1" key="1">
    <citation type="submission" date="2021-01" db="EMBL/GenBank/DDBJ databases">
        <title>Modified the classification status of verrucomicrobia.</title>
        <authorList>
            <person name="Feng X."/>
        </authorList>
    </citation>
    <scope>NUCLEOTIDE SEQUENCE</scope>
    <source>
        <strain evidence="1">KCTC 22041</strain>
    </source>
</reference>
<protein>
    <submittedName>
        <fullName evidence="1">Uncharacterized protein</fullName>
    </submittedName>
</protein>
<organism evidence="1 2">
    <name type="scientific">Luteolibacter pohnpeiensis</name>
    <dbReference type="NCBI Taxonomy" id="454153"/>
    <lineage>
        <taxon>Bacteria</taxon>
        <taxon>Pseudomonadati</taxon>
        <taxon>Verrucomicrobiota</taxon>
        <taxon>Verrucomicrobiia</taxon>
        <taxon>Verrucomicrobiales</taxon>
        <taxon>Verrucomicrobiaceae</taxon>
        <taxon>Luteolibacter</taxon>
    </lineage>
</organism>
<dbReference type="RefSeq" id="WP_200267761.1">
    <property type="nucleotide sequence ID" value="NZ_JAENIJ010000004.1"/>
</dbReference>
<dbReference type="EMBL" id="JAENIJ010000004">
    <property type="protein sequence ID" value="MBK1881496.1"/>
    <property type="molecule type" value="Genomic_DNA"/>
</dbReference>
<name>A0A934VPX3_9BACT</name>
<dbReference type="AlphaFoldDB" id="A0A934VPX3"/>
<dbReference type="Proteomes" id="UP000603141">
    <property type="component" value="Unassembled WGS sequence"/>
</dbReference>
<comment type="caution">
    <text evidence="1">The sequence shown here is derived from an EMBL/GenBank/DDBJ whole genome shotgun (WGS) entry which is preliminary data.</text>
</comment>
<evidence type="ECO:0000313" key="1">
    <source>
        <dbReference type="EMBL" id="MBK1881496.1"/>
    </source>
</evidence>
<gene>
    <name evidence="1" type="ORF">JIN85_03655</name>
</gene>
<evidence type="ECO:0000313" key="2">
    <source>
        <dbReference type="Proteomes" id="UP000603141"/>
    </source>
</evidence>